<dbReference type="AlphaFoldDB" id="A0A1Z1MC86"/>
<proteinExistence type="predicted"/>
<name>A0A1Z1MC86_9FLOR</name>
<evidence type="ECO:0000313" key="1">
    <source>
        <dbReference type="EMBL" id="ARW63401.1"/>
    </source>
</evidence>
<reference evidence="1" key="1">
    <citation type="journal article" date="2017" name="J. Phycol.">
        <title>Analysis of chloroplast genomes and a supermatrix inform reclassification of the Rhodomelaceae (Rhodophyta).</title>
        <authorList>
            <person name="Diaz-Tapia P."/>
            <person name="Maggs C.A."/>
            <person name="West J.A."/>
            <person name="Verbruggen H."/>
        </authorList>
    </citation>
    <scope>NUCLEOTIDE SEQUENCE</scope>
    <source>
        <strain evidence="1">PD547</strain>
    </source>
</reference>
<dbReference type="EMBL" id="MF101427">
    <property type="protein sequence ID" value="ARW63401.1"/>
    <property type="molecule type" value="Genomic_DNA"/>
</dbReference>
<protein>
    <submittedName>
        <fullName evidence="1">Uncharacterized protein</fullName>
    </submittedName>
</protein>
<dbReference type="GeneID" id="33356762"/>
<sequence length="34" mass="4220">MNLFEHKIYKISDISRISYENVTKYLNLYIHPYL</sequence>
<organism evidence="1">
    <name type="scientific">Polysiphonia elongata</name>
    <dbReference type="NCBI Taxonomy" id="159753"/>
    <lineage>
        <taxon>Eukaryota</taxon>
        <taxon>Rhodophyta</taxon>
        <taxon>Florideophyceae</taxon>
        <taxon>Rhodymeniophycidae</taxon>
        <taxon>Ceramiales</taxon>
        <taxon>Rhodomelaceae</taxon>
        <taxon>Polysiphonioideae</taxon>
        <taxon>Polysiphonia</taxon>
    </lineage>
</organism>
<keyword evidence="1" id="KW-0150">Chloroplast</keyword>
<dbReference type="RefSeq" id="YP_009394839.1">
    <property type="nucleotide sequence ID" value="NC_035274.1"/>
</dbReference>
<accession>A0A1Z1MC86</accession>
<keyword evidence="1" id="KW-0934">Plastid</keyword>
<geneLocation type="chloroplast" evidence="1"/>
<gene>
    <name evidence="1" type="primary">orf34b</name>
</gene>